<accession>A0A6C0EPQ5</accession>
<proteinExistence type="predicted"/>
<reference evidence="1" key="1">
    <citation type="journal article" date="2020" name="Nature">
        <title>Giant virus diversity and host interactions through global metagenomics.</title>
        <authorList>
            <person name="Schulz F."/>
            <person name="Roux S."/>
            <person name="Paez-Espino D."/>
            <person name="Jungbluth S."/>
            <person name="Walsh D.A."/>
            <person name="Denef V.J."/>
            <person name="McMahon K.D."/>
            <person name="Konstantinidis K.T."/>
            <person name="Eloe-Fadrosh E.A."/>
            <person name="Kyrpides N.C."/>
            <person name="Woyke T."/>
        </authorList>
    </citation>
    <scope>NUCLEOTIDE SEQUENCE</scope>
    <source>
        <strain evidence="1">GVMAG-M-3300009149-34</strain>
    </source>
</reference>
<dbReference type="EMBL" id="MN738895">
    <property type="protein sequence ID" value="QHT30299.1"/>
    <property type="molecule type" value="Genomic_DNA"/>
</dbReference>
<organism evidence="1">
    <name type="scientific">viral metagenome</name>
    <dbReference type="NCBI Taxonomy" id="1070528"/>
    <lineage>
        <taxon>unclassified sequences</taxon>
        <taxon>metagenomes</taxon>
        <taxon>organismal metagenomes</taxon>
    </lineage>
</organism>
<protein>
    <submittedName>
        <fullName evidence="1">Uncharacterized protein</fullName>
    </submittedName>
</protein>
<name>A0A6C0EPQ5_9ZZZZ</name>
<sequence length="76" mass="9014">MSNFIKIVKNYERVCRLGHQIINHKDIVRRACPSKLGEEFRKQDARIQEFVDATNKASKEWKKSPYSVNEYWKGLS</sequence>
<evidence type="ECO:0000313" key="1">
    <source>
        <dbReference type="EMBL" id="QHT30299.1"/>
    </source>
</evidence>
<dbReference type="AlphaFoldDB" id="A0A6C0EPQ5"/>